<dbReference type="Gene3D" id="3.40.50.2000">
    <property type="entry name" value="Glycogen Phosphorylase B"/>
    <property type="match status" value="2"/>
</dbReference>
<evidence type="ECO:0000313" key="2">
    <source>
        <dbReference type="EMBL" id="RFA17081.1"/>
    </source>
</evidence>
<dbReference type="AlphaFoldDB" id="A0A3E0W507"/>
<dbReference type="EMBL" id="NBXB01000006">
    <property type="protein sequence ID" value="RFA17081.1"/>
    <property type="molecule type" value="Genomic_DNA"/>
</dbReference>
<dbReference type="InterPro" id="IPR010610">
    <property type="entry name" value="EryCIII-like_C"/>
</dbReference>
<dbReference type="Pfam" id="PF06722">
    <property type="entry name" value="EryCIII-like_C"/>
    <property type="match status" value="1"/>
</dbReference>
<reference evidence="2 3" key="1">
    <citation type="submission" date="2017-04" db="EMBL/GenBank/DDBJ databases">
        <title>Comparative genome analysis of Subtercola boreus.</title>
        <authorList>
            <person name="Cho Y.-J."/>
            <person name="Cho A."/>
            <person name="Kim O.-S."/>
            <person name="Lee J.-I."/>
        </authorList>
    </citation>
    <scope>NUCLEOTIDE SEQUENCE [LARGE SCALE GENOMIC DNA]</scope>
    <source>
        <strain evidence="2 3">P27479</strain>
    </source>
</reference>
<sequence>MNREAEVDVVAEYFAGDAARQSADAVEKELPWADVIVCDELDFGAMGAGARAGLPVVVVSVIASGALVRDERISGALERLGVALGLAQQFPHRGNLFVVPFAPRMRDPKFPAPSDVAWMRPAEGKDPAPNGSVVATLGTEFNTESGDLFDRVLRALAGLNAPTVVAVGRDLDPARFGRQPPHERVERYIDLESLIPQASVVLHHGGSGLFMRSVLGGASQIVFPMGADRPFTADRVDSLGIGRVLDPLSATPDLIRDAVAALRDDGTTRNNVLALRSDVLGLPDSTIVVRRVETLADNAR</sequence>
<evidence type="ECO:0000259" key="1">
    <source>
        <dbReference type="Pfam" id="PF06722"/>
    </source>
</evidence>
<comment type="caution">
    <text evidence="2">The sequence shown here is derived from an EMBL/GenBank/DDBJ whole genome shotgun (WGS) entry which is preliminary data.</text>
</comment>
<feature type="domain" description="Erythromycin biosynthesis protein CIII-like C-terminal" evidence="1">
    <location>
        <begin position="151"/>
        <end position="295"/>
    </location>
</feature>
<name>A0A3E0W507_9MICO</name>
<protein>
    <recommendedName>
        <fullName evidence="1">Erythromycin biosynthesis protein CIII-like C-terminal domain-containing protein</fullName>
    </recommendedName>
</protein>
<evidence type="ECO:0000313" key="3">
    <source>
        <dbReference type="Proteomes" id="UP000256541"/>
    </source>
</evidence>
<dbReference type="Proteomes" id="UP000256541">
    <property type="component" value="Unassembled WGS sequence"/>
</dbReference>
<gene>
    <name evidence="2" type="ORF">B7R22_01985</name>
</gene>
<dbReference type="SUPFAM" id="SSF53756">
    <property type="entry name" value="UDP-Glycosyltransferase/glycogen phosphorylase"/>
    <property type="match status" value="1"/>
</dbReference>
<organism evidence="2 3">
    <name type="scientific">Subtercola boreus</name>
    <dbReference type="NCBI Taxonomy" id="120213"/>
    <lineage>
        <taxon>Bacteria</taxon>
        <taxon>Bacillati</taxon>
        <taxon>Actinomycetota</taxon>
        <taxon>Actinomycetes</taxon>
        <taxon>Micrococcales</taxon>
        <taxon>Microbacteriaceae</taxon>
        <taxon>Subtercola</taxon>
    </lineage>
</organism>
<dbReference type="GO" id="GO:0016757">
    <property type="term" value="F:glycosyltransferase activity"/>
    <property type="evidence" value="ECO:0007669"/>
    <property type="project" value="UniProtKB-ARBA"/>
</dbReference>
<accession>A0A3E0W507</accession>
<proteinExistence type="predicted"/>